<sequence length="396" mass="44620">MASNVSQYYWLRPGAYFKYRLTVSPPEKIIIHDKINDVKYVADPSSSSIFFYWEIVNVEKNFFIARIGINASNVLNEKTNTFTNYTFTEEFMVKIDTLDTYSITSDGRRGAWVGEWPYLLQPILTSKKGVKLLYFSDGDICLVGVNETDFIRDVKRINETVYRISNGTRTYSPIPSSGVEVERSGSSESSSAFCISNWTAIFAFINPPPASSQYNLSGIVLGAERIASSPKIKFISYNGEDVPLFNTLYNNSKRGLIVDSICKYNNVLIDPMGRVYAVMIVSVQVMYDSITGVLLKAHSPEEPLFVLPFPCLWEKIQITYKQIVPKPADFTIELIETNINFSRPIIGGTESLPETTAPQRSRGTSSGTIWVIVIGITVIAALTFVFYLKQLRKRHI</sequence>
<dbReference type="HOGENOM" id="CLU_695627_0_0_2"/>
<evidence type="ECO:0000313" key="3">
    <source>
        <dbReference type="Proteomes" id="UP000002573"/>
    </source>
</evidence>
<keyword evidence="3" id="KW-1185">Reference proteome</keyword>
<keyword evidence="1" id="KW-1133">Transmembrane helix</keyword>
<dbReference type="GeneID" id="9233911"/>
<keyword evidence="1" id="KW-0812">Transmembrane</keyword>
<evidence type="ECO:0000256" key="1">
    <source>
        <dbReference type="SAM" id="Phobius"/>
    </source>
</evidence>
<accession>D7DC50</accession>
<name>D7DC50_STAHD</name>
<dbReference type="STRING" id="591019.Shell_0622"/>
<dbReference type="RefSeq" id="WP_013142945.1">
    <property type="nucleotide sequence ID" value="NC_014205.1"/>
</dbReference>
<reference evidence="3" key="1">
    <citation type="submission" date="2010-05" db="EMBL/GenBank/DDBJ databases">
        <title>Complete sequence of Staphylothermus hellenicus DSM 12710.</title>
        <authorList>
            <consortium name="US DOE Joint Genome Institute"/>
            <person name="Lucas S."/>
            <person name="Copeland A."/>
            <person name="Lapidus A."/>
            <person name="Cheng J.-F."/>
            <person name="Bruce D."/>
            <person name="Goodwin L."/>
            <person name="Pitluck S."/>
            <person name="Davenport K."/>
            <person name="Detter J.C."/>
            <person name="Han C."/>
            <person name="Tapia R."/>
            <person name="Larimer F."/>
            <person name="Land M."/>
            <person name="Hauser L."/>
            <person name="Kyrpides N."/>
            <person name="Mikhailova N."/>
            <person name="Anderson I.J."/>
            <person name="Woyke T."/>
        </authorList>
    </citation>
    <scope>NUCLEOTIDE SEQUENCE [LARGE SCALE GENOMIC DNA]</scope>
    <source>
        <strain evidence="3">DSM 12710 / JCM 10830 / BK20S6-10-b1 / P8</strain>
    </source>
</reference>
<reference evidence="2 3" key="2">
    <citation type="journal article" date="2011" name="Stand. Genomic Sci.">
        <title>Complete genome sequence of Staphylothermus hellenicus P8.</title>
        <authorList>
            <person name="Anderson I."/>
            <person name="Wirth R."/>
            <person name="Lucas S."/>
            <person name="Copeland A."/>
            <person name="Lapidus A."/>
            <person name="Cheng J.F."/>
            <person name="Goodwin L."/>
            <person name="Pitluck S."/>
            <person name="Davenport K."/>
            <person name="Detter J.C."/>
            <person name="Han C."/>
            <person name="Tapia R."/>
            <person name="Land M."/>
            <person name="Hauser L."/>
            <person name="Pati A."/>
            <person name="Mikhailova N."/>
            <person name="Woyke T."/>
            <person name="Klenk H.P."/>
            <person name="Kyrpides N."/>
            <person name="Ivanova N."/>
        </authorList>
    </citation>
    <scope>NUCLEOTIDE SEQUENCE [LARGE SCALE GENOMIC DNA]</scope>
    <source>
        <strain evidence="3">DSM 12710 / JCM 10830 / BK20S6-10-b1 / P8</strain>
    </source>
</reference>
<proteinExistence type="predicted"/>
<feature type="transmembrane region" description="Helical" evidence="1">
    <location>
        <begin position="369"/>
        <end position="388"/>
    </location>
</feature>
<keyword evidence="1" id="KW-0472">Membrane</keyword>
<dbReference type="KEGG" id="shc:Shell_0622"/>
<dbReference type="Proteomes" id="UP000002573">
    <property type="component" value="Chromosome"/>
</dbReference>
<protein>
    <submittedName>
        <fullName evidence="2">Uncharacterized protein</fullName>
    </submittedName>
</protein>
<organism evidence="2 3">
    <name type="scientific">Staphylothermus hellenicus (strain DSM 12710 / JCM 10830 / BK20S6-10-b1 / P8)</name>
    <dbReference type="NCBI Taxonomy" id="591019"/>
    <lineage>
        <taxon>Archaea</taxon>
        <taxon>Thermoproteota</taxon>
        <taxon>Thermoprotei</taxon>
        <taxon>Desulfurococcales</taxon>
        <taxon>Desulfurococcaceae</taxon>
        <taxon>Staphylothermus</taxon>
    </lineage>
</organism>
<gene>
    <name evidence="2" type="ordered locus">Shell_0622</name>
</gene>
<evidence type="ECO:0000313" key="2">
    <source>
        <dbReference type="EMBL" id="ADI31747.1"/>
    </source>
</evidence>
<dbReference type="EMBL" id="CP002051">
    <property type="protein sequence ID" value="ADI31747.1"/>
    <property type="molecule type" value="Genomic_DNA"/>
</dbReference>
<dbReference type="AlphaFoldDB" id="D7DC50"/>